<feature type="compositionally biased region" description="Low complexity" evidence="1">
    <location>
        <begin position="1"/>
        <end position="16"/>
    </location>
</feature>
<sequence>MSSRSGSAAPAPAPRGDMNLQLKMKNPSKVAKVLLGVLETVEGAYECIFNEQDHTLTITANLDQDKVDESLIKNLKHLQMETLSFQATVDPRGV</sequence>
<dbReference type="EMBL" id="PKPP01005180">
    <property type="protein sequence ID" value="PWA61116.1"/>
    <property type="molecule type" value="Genomic_DNA"/>
</dbReference>
<reference evidence="2 3" key="1">
    <citation type="journal article" date="2018" name="Mol. Plant">
        <title>The genome of Artemisia annua provides insight into the evolution of Asteraceae family and artemisinin biosynthesis.</title>
        <authorList>
            <person name="Shen Q."/>
            <person name="Zhang L."/>
            <person name="Liao Z."/>
            <person name="Wang S."/>
            <person name="Yan T."/>
            <person name="Shi P."/>
            <person name="Liu M."/>
            <person name="Fu X."/>
            <person name="Pan Q."/>
            <person name="Wang Y."/>
            <person name="Lv Z."/>
            <person name="Lu X."/>
            <person name="Zhang F."/>
            <person name="Jiang W."/>
            <person name="Ma Y."/>
            <person name="Chen M."/>
            <person name="Hao X."/>
            <person name="Li L."/>
            <person name="Tang Y."/>
            <person name="Lv G."/>
            <person name="Zhou Y."/>
            <person name="Sun X."/>
            <person name="Brodelius P.E."/>
            <person name="Rose J.K.C."/>
            <person name="Tang K."/>
        </authorList>
    </citation>
    <scope>NUCLEOTIDE SEQUENCE [LARGE SCALE GENOMIC DNA]</scope>
    <source>
        <strain evidence="3">cv. Huhao1</strain>
        <tissue evidence="2">Leaf</tissue>
    </source>
</reference>
<dbReference type="AlphaFoldDB" id="A0A2U1MIR9"/>
<dbReference type="Proteomes" id="UP000245207">
    <property type="component" value="Unassembled WGS sequence"/>
</dbReference>
<name>A0A2U1MIR9_ARTAN</name>
<keyword evidence="3" id="KW-1185">Reference proteome</keyword>
<evidence type="ECO:0000313" key="2">
    <source>
        <dbReference type="EMBL" id="PWA61116.1"/>
    </source>
</evidence>
<evidence type="ECO:0000256" key="1">
    <source>
        <dbReference type="SAM" id="MobiDB-lite"/>
    </source>
</evidence>
<organism evidence="2 3">
    <name type="scientific">Artemisia annua</name>
    <name type="common">Sweet wormwood</name>
    <dbReference type="NCBI Taxonomy" id="35608"/>
    <lineage>
        <taxon>Eukaryota</taxon>
        <taxon>Viridiplantae</taxon>
        <taxon>Streptophyta</taxon>
        <taxon>Embryophyta</taxon>
        <taxon>Tracheophyta</taxon>
        <taxon>Spermatophyta</taxon>
        <taxon>Magnoliopsida</taxon>
        <taxon>eudicotyledons</taxon>
        <taxon>Gunneridae</taxon>
        <taxon>Pentapetalae</taxon>
        <taxon>asterids</taxon>
        <taxon>campanulids</taxon>
        <taxon>Asterales</taxon>
        <taxon>Asteraceae</taxon>
        <taxon>Asteroideae</taxon>
        <taxon>Anthemideae</taxon>
        <taxon>Artemisiinae</taxon>
        <taxon>Artemisia</taxon>
    </lineage>
</organism>
<comment type="caution">
    <text evidence="2">The sequence shown here is derived from an EMBL/GenBank/DDBJ whole genome shotgun (WGS) entry which is preliminary data.</text>
</comment>
<gene>
    <name evidence="2" type="ORF">CTI12_AA375980</name>
</gene>
<protein>
    <submittedName>
        <fullName evidence="2">Uncharacterized protein</fullName>
    </submittedName>
</protein>
<proteinExistence type="predicted"/>
<feature type="region of interest" description="Disordered" evidence="1">
    <location>
        <begin position="1"/>
        <end position="21"/>
    </location>
</feature>
<evidence type="ECO:0000313" key="3">
    <source>
        <dbReference type="Proteomes" id="UP000245207"/>
    </source>
</evidence>
<accession>A0A2U1MIR9</accession>